<feature type="chain" id="PRO_5006711220" description="Spherulin-4" evidence="1">
    <location>
        <begin position="20"/>
        <end position="252"/>
    </location>
</feature>
<dbReference type="EMBL" id="CVMT01000002">
    <property type="protein sequence ID" value="CRG86518.1"/>
    <property type="molecule type" value="Genomic_DNA"/>
</dbReference>
<dbReference type="AlphaFoldDB" id="A0A0U1LSZ8"/>
<dbReference type="OrthoDB" id="5342184at2759"/>
<keyword evidence="1" id="KW-0732">Signal</keyword>
<sequence length="252" mass="26597">MKTSALLSGLSLAAAGTSTNVLLPLYIYPTTGAFDPVYSAISSNPDVTYYVVVDPDSGPGGSQYPNTDYIAAVAKLNSYSNVQTIGYVHTSYMDEATDAVNANVTTYSGWSGYSDSDISVKGIFFDEATNKESQTAYDYMSTVASHARDQGLDYVIFNPGTAVTASQFFDAADLIVISEVAYSAYQQSTVHSVPQQYWNQSAVILHDTPSGTDLTSVTSGLVSDGLGAFYATGDCCYQSVSMLGDVSSALAA</sequence>
<name>A0A0U1LSZ8_TALIS</name>
<protein>
    <recommendedName>
        <fullName evidence="4">Spherulin-4</fullName>
    </recommendedName>
</protein>
<reference evidence="2 3" key="1">
    <citation type="submission" date="2015-04" db="EMBL/GenBank/DDBJ databases">
        <authorList>
            <person name="Syromyatnikov M.Y."/>
            <person name="Popov V.N."/>
        </authorList>
    </citation>
    <scope>NUCLEOTIDE SEQUENCE [LARGE SCALE GENOMIC DNA]</scope>
    <source>
        <strain evidence="2">WF-38-12</strain>
    </source>
</reference>
<gene>
    <name evidence="2" type="ORF">PISL3812_03524</name>
</gene>
<dbReference type="OMA" id="PLYAWPG"/>
<organism evidence="2 3">
    <name type="scientific">Talaromyces islandicus</name>
    <name type="common">Penicillium islandicum</name>
    <dbReference type="NCBI Taxonomy" id="28573"/>
    <lineage>
        <taxon>Eukaryota</taxon>
        <taxon>Fungi</taxon>
        <taxon>Dikarya</taxon>
        <taxon>Ascomycota</taxon>
        <taxon>Pezizomycotina</taxon>
        <taxon>Eurotiomycetes</taxon>
        <taxon>Eurotiomycetidae</taxon>
        <taxon>Eurotiales</taxon>
        <taxon>Trichocomaceae</taxon>
        <taxon>Talaromyces</taxon>
        <taxon>Talaromyces sect. Islandici</taxon>
    </lineage>
</organism>
<dbReference type="PANTHER" id="PTHR35040">
    <property type="match status" value="1"/>
</dbReference>
<dbReference type="Pfam" id="PF12138">
    <property type="entry name" value="Spherulin4"/>
    <property type="match status" value="1"/>
</dbReference>
<keyword evidence="3" id="KW-1185">Reference proteome</keyword>
<dbReference type="PANTHER" id="PTHR35040:SF9">
    <property type="entry name" value="4-LIKE CELL SURFACE PROTEIN, PUTATIVE (AFU_ORTHOLOGUE AFUA_4G14080)-RELATED"/>
    <property type="match status" value="1"/>
</dbReference>
<feature type="signal peptide" evidence="1">
    <location>
        <begin position="1"/>
        <end position="19"/>
    </location>
</feature>
<accession>A0A0U1LSZ8</accession>
<dbReference type="Proteomes" id="UP000054383">
    <property type="component" value="Unassembled WGS sequence"/>
</dbReference>
<proteinExistence type="predicted"/>
<evidence type="ECO:0000256" key="1">
    <source>
        <dbReference type="SAM" id="SignalP"/>
    </source>
</evidence>
<evidence type="ECO:0000313" key="2">
    <source>
        <dbReference type="EMBL" id="CRG86518.1"/>
    </source>
</evidence>
<dbReference type="InterPro" id="IPR021986">
    <property type="entry name" value="Spherulin4"/>
</dbReference>
<evidence type="ECO:0000313" key="3">
    <source>
        <dbReference type="Proteomes" id="UP000054383"/>
    </source>
</evidence>
<evidence type="ECO:0008006" key="4">
    <source>
        <dbReference type="Google" id="ProtNLM"/>
    </source>
</evidence>